<sequence>MDDTRGEHAGGWSRCGCCSVRARGYRRWDPVHAQCNTNNRYRWGDCCQWRKCAHCGRRCCWSSVGVRWYCHGGAVWHNG</sequence>
<comment type="caution">
    <text evidence="1">The sequence shown here is derived from an EMBL/GenBank/DDBJ whole genome shotgun (WGS) entry which is preliminary data.</text>
</comment>
<evidence type="ECO:0000313" key="2">
    <source>
        <dbReference type="Proteomes" id="UP000799754"/>
    </source>
</evidence>
<keyword evidence="2" id="KW-1185">Reference proteome</keyword>
<dbReference type="EMBL" id="MU006710">
    <property type="protein sequence ID" value="KAF2629259.1"/>
    <property type="molecule type" value="Genomic_DNA"/>
</dbReference>
<reference evidence="1" key="1">
    <citation type="journal article" date="2020" name="Stud. Mycol.">
        <title>101 Dothideomycetes genomes: a test case for predicting lifestyles and emergence of pathogens.</title>
        <authorList>
            <person name="Haridas S."/>
            <person name="Albert R."/>
            <person name="Binder M."/>
            <person name="Bloem J."/>
            <person name="Labutti K."/>
            <person name="Salamov A."/>
            <person name="Andreopoulos B."/>
            <person name="Baker S."/>
            <person name="Barry K."/>
            <person name="Bills G."/>
            <person name="Bluhm B."/>
            <person name="Cannon C."/>
            <person name="Castanera R."/>
            <person name="Culley D."/>
            <person name="Daum C."/>
            <person name="Ezra D."/>
            <person name="Gonzalez J."/>
            <person name="Henrissat B."/>
            <person name="Kuo A."/>
            <person name="Liang C."/>
            <person name="Lipzen A."/>
            <person name="Lutzoni F."/>
            <person name="Magnuson J."/>
            <person name="Mondo S."/>
            <person name="Nolan M."/>
            <person name="Ohm R."/>
            <person name="Pangilinan J."/>
            <person name="Park H.-J."/>
            <person name="Ramirez L."/>
            <person name="Alfaro M."/>
            <person name="Sun H."/>
            <person name="Tritt A."/>
            <person name="Yoshinaga Y."/>
            <person name="Zwiers L.-H."/>
            <person name="Turgeon B."/>
            <person name="Goodwin S."/>
            <person name="Spatafora J."/>
            <person name="Crous P."/>
            <person name="Grigoriev I."/>
        </authorList>
    </citation>
    <scope>NUCLEOTIDE SEQUENCE</scope>
    <source>
        <strain evidence="1">CBS 525.71</strain>
    </source>
</reference>
<proteinExistence type="predicted"/>
<evidence type="ECO:0000313" key="1">
    <source>
        <dbReference type="EMBL" id="KAF2629259.1"/>
    </source>
</evidence>
<accession>A0ACB6S7S7</accession>
<dbReference type="Proteomes" id="UP000799754">
    <property type="component" value="Unassembled WGS sequence"/>
</dbReference>
<protein>
    <submittedName>
        <fullName evidence="1">Uncharacterized protein</fullName>
    </submittedName>
</protein>
<gene>
    <name evidence="1" type="ORF">BU25DRAFT_18865</name>
</gene>
<organism evidence="1 2">
    <name type="scientific">Macroventuria anomochaeta</name>
    <dbReference type="NCBI Taxonomy" id="301207"/>
    <lineage>
        <taxon>Eukaryota</taxon>
        <taxon>Fungi</taxon>
        <taxon>Dikarya</taxon>
        <taxon>Ascomycota</taxon>
        <taxon>Pezizomycotina</taxon>
        <taxon>Dothideomycetes</taxon>
        <taxon>Pleosporomycetidae</taxon>
        <taxon>Pleosporales</taxon>
        <taxon>Pleosporineae</taxon>
        <taxon>Didymellaceae</taxon>
        <taxon>Macroventuria</taxon>
    </lineage>
</organism>
<name>A0ACB6S7S7_9PLEO</name>